<organism evidence="4 5">
    <name type="scientific">Piscibacillus halophilus</name>
    <dbReference type="NCBI Taxonomy" id="571933"/>
    <lineage>
        <taxon>Bacteria</taxon>
        <taxon>Bacillati</taxon>
        <taxon>Bacillota</taxon>
        <taxon>Bacilli</taxon>
        <taxon>Bacillales</taxon>
        <taxon>Bacillaceae</taxon>
        <taxon>Piscibacillus</taxon>
    </lineage>
</organism>
<name>A0A1H9D3A9_9BACI</name>
<keyword evidence="1" id="KW-0732">Signal</keyword>
<dbReference type="Gene3D" id="2.70.70.10">
    <property type="entry name" value="Glucose Permease (Domain IIA)"/>
    <property type="match status" value="1"/>
</dbReference>
<dbReference type="InterPro" id="IPR011055">
    <property type="entry name" value="Dup_hybrid_motif"/>
</dbReference>
<dbReference type="Proteomes" id="UP000199427">
    <property type="component" value="Unassembled WGS sequence"/>
</dbReference>
<dbReference type="InterPro" id="IPR016047">
    <property type="entry name" value="M23ase_b-sheet_dom"/>
</dbReference>
<feature type="coiled-coil region" evidence="2">
    <location>
        <begin position="1"/>
        <end position="28"/>
    </location>
</feature>
<sequence length="244" mass="27000">MSDTQQQLEQYDEDRHVIENQLAELRLLESEFLDLIATLNPERIAQYSDGPQGGVDTESAKSGIVKSSTLDPISGRDLSEIKGEIPQLVASYKTAVKQISNVKEDLKQTPVDWPADTDVVTSEFGYRSDPFTSTESFHSGIDLAGPLGTEIYATGDGVVEIAGHEGSYGQSILINHRDSYQTRYSHLSRILVSRGDKVKQGQLIGLMGSTGRSTGVHLHYEIIKDGERVDPYPFMTFIQRALHE</sequence>
<dbReference type="FunFam" id="2.70.70.10:FF:000006">
    <property type="entry name" value="M23 family peptidase"/>
    <property type="match status" value="1"/>
</dbReference>
<dbReference type="InterPro" id="IPR050570">
    <property type="entry name" value="Cell_wall_metabolism_enzyme"/>
</dbReference>
<evidence type="ECO:0000313" key="5">
    <source>
        <dbReference type="Proteomes" id="UP000199427"/>
    </source>
</evidence>
<dbReference type="RefSeq" id="WP_175615095.1">
    <property type="nucleotide sequence ID" value="NZ_CAESCL010000020.1"/>
</dbReference>
<dbReference type="EMBL" id="FOES01000006">
    <property type="protein sequence ID" value="SEQ07976.1"/>
    <property type="molecule type" value="Genomic_DNA"/>
</dbReference>
<keyword evidence="2" id="KW-0175">Coiled coil</keyword>
<dbReference type="PANTHER" id="PTHR21666:SF289">
    <property type="entry name" value="L-ALA--D-GLU ENDOPEPTIDASE"/>
    <property type="match status" value="1"/>
</dbReference>
<evidence type="ECO:0000256" key="1">
    <source>
        <dbReference type="ARBA" id="ARBA00022729"/>
    </source>
</evidence>
<dbReference type="CDD" id="cd12797">
    <property type="entry name" value="M23_peptidase"/>
    <property type="match status" value="1"/>
</dbReference>
<evidence type="ECO:0000256" key="2">
    <source>
        <dbReference type="SAM" id="Coils"/>
    </source>
</evidence>
<dbReference type="GO" id="GO:0004222">
    <property type="term" value="F:metalloendopeptidase activity"/>
    <property type="evidence" value="ECO:0007669"/>
    <property type="project" value="TreeGrafter"/>
</dbReference>
<dbReference type="PANTHER" id="PTHR21666">
    <property type="entry name" value="PEPTIDASE-RELATED"/>
    <property type="match status" value="1"/>
</dbReference>
<proteinExistence type="predicted"/>
<protein>
    <submittedName>
        <fullName evidence="4">Peptidase family M23</fullName>
    </submittedName>
</protein>
<dbReference type="STRING" id="571933.SAMN05216362_10670"/>
<gene>
    <name evidence="4" type="ORF">SAMN05216362_10670</name>
</gene>
<evidence type="ECO:0000313" key="4">
    <source>
        <dbReference type="EMBL" id="SEQ07976.1"/>
    </source>
</evidence>
<feature type="domain" description="M23ase beta-sheet core" evidence="3">
    <location>
        <begin position="137"/>
        <end position="231"/>
    </location>
</feature>
<dbReference type="Pfam" id="PF01551">
    <property type="entry name" value="Peptidase_M23"/>
    <property type="match status" value="1"/>
</dbReference>
<keyword evidence="5" id="KW-1185">Reference proteome</keyword>
<accession>A0A1H9D3A9</accession>
<dbReference type="AlphaFoldDB" id="A0A1H9D3A9"/>
<dbReference type="SUPFAM" id="SSF51261">
    <property type="entry name" value="Duplicated hybrid motif"/>
    <property type="match status" value="1"/>
</dbReference>
<evidence type="ECO:0000259" key="3">
    <source>
        <dbReference type="Pfam" id="PF01551"/>
    </source>
</evidence>
<reference evidence="4 5" key="1">
    <citation type="submission" date="2016-10" db="EMBL/GenBank/DDBJ databases">
        <authorList>
            <person name="de Groot N.N."/>
        </authorList>
    </citation>
    <scope>NUCLEOTIDE SEQUENCE [LARGE SCALE GENOMIC DNA]</scope>
    <source>
        <strain evidence="4 5">DSM 21633</strain>
    </source>
</reference>